<evidence type="ECO:0000313" key="3">
    <source>
        <dbReference type="Proteomes" id="UP000694865"/>
    </source>
</evidence>
<feature type="coiled-coil region" evidence="1">
    <location>
        <begin position="234"/>
        <end position="268"/>
    </location>
</feature>
<gene>
    <name evidence="4" type="primary">LOC102802128</name>
</gene>
<name>A0ABM0MUW7_SACKO</name>
<dbReference type="RefSeq" id="XP_006823808.1">
    <property type="nucleotide sequence ID" value="XM_006823745.1"/>
</dbReference>
<accession>A0ABM0MUW7</accession>
<dbReference type="Pfam" id="PF21125">
    <property type="entry name" value="MPN_2A_DUB_like"/>
    <property type="match status" value="1"/>
</dbReference>
<evidence type="ECO:0000256" key="1">
    <source>
        <dbReference type="SAM" id="Coils"/>
    </source>
</evidence>
<sequence length="408" mass="45685">MATVNISGGVWSSLFLDQINSHSDQEGFFIGEVVSHVTSTVTDTQEKHNKEEMFINIHSYLPGLGLATFYDSKGSVDQVKLLSLLKDNYKNIIGWYTFRRMTPLQVSMKERTIHQSLLHVFHGISMNTFIFGMFTMSPNSLVSTYTMDFTFTTFNGSDFNTLPLTIVNLGDTENSDYKLSSNSTINTKTGVYSQILDSFREHCMDRTGQLKCIKDIQHMNCTLQSKLVSLRQKVGSSEDSLQKLSLEVQELRTKAEVKRKKVIKQKEEKKFEEQFVEENTKTIDTSPVAAETSCGICEEKAVVTVEAPVKKTLDSSDPFLGILTEMKASIIKSKKNPKLRKSIAEECDDGGEGQVFDMSSEDQVDRKTNNGHPYVPLDDVNDGDSDATFVSSQHSLKEDCGTSDSPVF</sequence>
<dbReference type="Proteomes" id="UP000694865">
    <property type="component" value="Unplaced"/>
</dbReference>
<dbReference type="CDD" id="cd23519">
    <property type="entry name" value="Abraxas-like_domain"/>
    <property type="match status" value="1"/>
</dbReference>
<dbReference type="InterPro" id="IPR023238">
    <property type="entry name" value="FAM175"/>
</dbReference>
<evidence type="ECO:0000313" key="4">
    <source>
        <dbReference type="RefSeq" id="XP_006823808.1"/>
    </source>
</evidence>
<keyword evidence="1" id="KW-0175">Coiled coil</keyword>
<evidence type="ECO:0000256" key="2">
    <source>
        <dbReference type="SAM" id="MobiDB-lite"/>
    </source>
</evidence>
<dbReference type="PANTHER" id="PTHR31728">
    <property type="entry name" value="ABRAXAS FAMILY MEMBER"/>
    <property type="match status" value="1"/>
</dbReference>
<organism evidence="3 4">
    <name type="scientific">Saccoglossus kowalevskii</name>
    <name type="common">Acorn worm</name>
    <dbReference type="NCBI Taxonomy" id="10224"/>
    <lineage>
        <taxon>Eukaryota</taxon>
        <taxon>Metazoa</taxon>
        <taxon>Hemichordata</taxon>
        <taxon>Enteropneusta</taxon>
        <taxon>Harrimaniidae</taxon>
        <taxon>Saccoglossus</taxon>
    </lineage>
</organism>
<dbReference type="PANTHER" id="PTHR31728:SF5">
    <property type="entry name" value="OS07G0540200 PROTEIN"/>
    <property type="match status" value="1"/>
</dbReference>
<dbReference type="GeneID" id="102802128"/>
<proteinExistence type="predicted"/>
<protein>
    <submittedName>
        <fullName evidence="4">BRISC complex subunit Abro1-like</fullName>
    </submittedName>
</protein>
<dbReference type="PRINTS" id="PR02051">
    <property type="entry name" value="PROTEINF175"/>
</dbReference>
<feature type="region of interest" description="Disordered" evidence="2">
    <location>
        <begin position="350"/>
        <end position="408"/>
    </location>
</feature>
<reference evidence="4" key="1">
    <citation type="submission" date="2025-08" db="UniProtKB">
        <authorList>
            <consortium name="RefSeq"/>
        </authorList>
    </citation>
    <scope>IDENTIFICATION</scope>
    <source>
        <tissue evidence="4">Testes</tissue>
    </source>
</reference>
<keyword evidence="3" id="KW-1185">Reference proteome</keyword>